<evidence type="ECO:0000313" key="2">
    <source>
        <dbReference type="Proteomes" id="UP000013085"/>
    </source>
</evidence>
<organism evidence="1 2">
    <name type="scientific">[Clostridium] clostridioforme 90A8</name>
    <dbReference type="NCBI Taxonomy" id="999408"/>
    <lineage>
        <taxon>Bacteria</taxon>
        <taxon>Bacillati</taxon>
        <taxon>Bacillota</taxon>
        <taxon>Clostridia</taxon>
        <taxon>Lachnospirales</taxon>
        <taxon>Lachnospiraceae</taxon>
        <taxon>Enterocloster</taxon>
    </lineage>
</organism>
<dbReference type="EMBL" id="AGYR01000031">
    <property type="protein sequence ID" value="ENZ13488.1"/>
    <property type="molecule type" value="Genomic_DNA"/>
</dbReference>
<gene>
    <name evidence="1" type="ORF">HMPREF1090_02826</name>
</gene>
<dbReference type="AlphaFoldDB" id="A0A0E2H961"/>
<accession>A0A0E2H961</accession>
<name>A0A0E2H961_9FIRM</name>
<protein>
    <submittedName>
        <fullName evidence="1">Uncharacterized protein</fullName>
    </submittedName>
</protein>
<comment type="caution">
    <text evidence="1">The sequence shown here is derived from an EMBL/GenBank/DDBJ whole genome shotgun (WGS) entry which is preliminary data.</text>
</comment>
<dbReference type="RefSeq" id="WP_002596005.1">
    <property type="nucleotide sequence ID" value="NZ_KB851022.1"/>
</dbReference>
<proteinExistence type="predicted"/>
<reference evidence="1 2" key="1">
    <citation type="submission" date="2013-01" db="EMBL/GenBank/DDBJ databases">
        <title>The Genome Sequence of Clostridium clostridioforme 90A8.</title>
        <authorList>
            <consortium name="The Broad Institute Genome Sequencing Platform"/>
            <person name="Earl A."/>
            <person name="Ward D."/>
            <person name="Feldgarden M."/>
            <person name="Gevers D."/>
            <person name="Courvalin P."/>
            <person name="Lambert T."/>
            <person name="Walker B."/>
            <person name="Young S.K."/>
            <person name="Zeng Q."/>
            <person name="Gargeya S."/>
            <person name="Fitzgerald M."/>
            <person name="Haas B."/>
            <person name="Abouelleil A."/>
            <person name="Alvarado L."/>
            <person name="Arachchi H.M."/>
            <person name="Berlin A.M."/>
            <person name="Chapman S.B."/>
            <person name="Dewar J."/>
            <person name="Goldberg J."/>
            <person name="Griggs A."/>
            <person name="Gujja S."/>
            <person name="Hansen M."/>
            <person name="Howarth C."/>
            <person name="Imamovic A."/>
            <person name="Larimer J."/>
            <person name="McCowan C."/>
            <person name="Murphy C."/>
            <person name="Neiman D."/>
            <person name="Pearson M."/>
            <person name="Priest M."/>
            <person name="Roberts A."/>
            <person name="Saif S."/>
            <person name="Shea T."/>
            <person name="Sisk P."/>
            <person name="Sykes S."/>
            <person name="Wortman J."/>
            <person name="Nusbaum C."/>
            <person name="Birren B."/>
        </authorList>
    </citation>
    <scope>NUCLEOTIDE SEQUENCE [LARGE SCALE GENOMIC DNA]</scope>
    <source>
        <strain evidence="1 2">90A8</strain>
    </source>
</reference>
<dbReference type="HOGENOM" id="CLU_121822_0_0_9"/>
<sequence>MRNETVYPEWVQEQRVKGTTVKKVGNTYYLYKRTSKRIPGKKYPQPVDTYIGIITPDGVIERKKQRLATTSIKVKEFGFSKAVLDSCPGDWKKAVVENWEEKLECMIVKESPESYLFSEMEIKTEEKLSFSVASQTGMLSRRFWKKYGIEFSSLEKLKNIYLVYMDGQAFVSDISEEQRELLKKLSVTLEYK</sequence>
<dbReference type="Proteomes" id="UP000013085">
    <property type="component" value="Unassembled WGS sequence"/>
</dbReference>
<evidence type="ECO:0000313" key="1">
    <source>
        <dbReference type="EMBL" id="ENZ13488.1"/>
    </source>
</evidence>
<dbReference type="PATRIC" id="fig|999408.3.peg.3055"/>